<proteinExistence type="predicted"/>
<comment type="caution">
    <text evidence="1">The sequence shown here is derived from an EMBL/GenBank/DDBJ whole genome shotgun (WGS) entry which is preliminary data.</text>
</comment>
<dbReference type="AlphaFoldDB" id="A0A1D1UHY6"/>
<evidence type="ECO:0000313" key="1">
    <source>
        <dbReference type="EMBL" id="GAU88120.1"/>
    </source>
</evidence>
<accession>A0A1D1UHY6</accession>
<dbReference type="InterPro" id="IPR011333">
    <property type="entry name" value="SKP1/BTB/POZ_sf"/>
</dbReference>
<organism evidence="1 2">
    <name type="scientific">Ramazzottius varieornatus</name>
    <name type="common">Water bear</name>
    <name type="synonym">Tardigrade</name>
    <dbReference type="NCBI Taxonomy" id="947166"/>
    <lineage>
        <taxon>Eukaryota</taxon>
        <taxon>Metazoa</taxon>
        <taxon>Ecdysozoa</taxon>
        <taxon>Tardigrada</taxon>
        <taxon>Eutardigrada</taxon>
        <taxon>Parachela</taxon>
        <taxon>Hypsibioidea</taxon>
        <taxon>Ramazzottiidae</taxon>
        <taxon>Ramazzottius</taxon>
    </lineage>
</organism>
<reference evidence="1 2" key="1">
    <citation type="journal article" date="2016" name="Nat. Commun.">
        <title>Extremotolerant tardigrade genome and improved radiotolerance of human cultured cells by tardigrade-unique protein.</title>
        <authorList>
            <person name="Hashimoto T."/>
            <person name="Horikawa D.D."/>
            <person name="Saito Y."/>
            <person name="Kuwahara H."/>
            <person name="Kozuka-Hata H."/>
            <person name="Shin-I T."/>
            <person name="Minakuchi Y."/>
            <person name="Ohishi K."/>
            <person name="Motoyama A."/>
            <person name="Aizu T."/>
            <person name="Enomoto A."/>
            <person name="Kondo K."/>
            <person name="Tanaka S."/>
            <person name="Hara Y."/>
            <person name="Koshikawa S."/>
            <person name="Sagara H."/>
            <person name="Miura T."/>
            <person name="Yokobori S."/>
            <person name="Miyagawa K."/>
            <person name="Suzuki Y."/>
            <person name="Kubo T."/>
            <person name="Oyama M."/>
            <person name="Kohara Y."/>
            <person name="Fujiyama A."/>
            <person name="Arakawa K."/>
            <person name="Katayama T."/>
            <person name="Toyoda A."/>
            <person name="Kunieda T."/>
        </authorList>
    </citation>
    <scope>NUCLEOTIDE SEQUENCE [LARGE SCALE GENOMIC DNA]</scope>
    <source>
        <strain evidence="1 2">YOKOZUNA-1</strain>
    </source>
</reference>
<name>A0A1D1UHY6_RAMVA</name>
<evidence type="ECO:0008006" key="3">
    <source>
        <dbReference type="Google" id="ProtNLM"/>
    </source>
</evidence>
<gene>
    <name evidence="1" type="primary">RvY_00874</name>
    <name evidence="1" type="synonym">RvY_00874.1</name>
    <name evidence="1" type="ORF">RvY_00874-1</name>
</gene>
<dbReference type="Gene3D" id="3.30.710.10">
    <property type="entry name" value="Potassium Channel Kv1.1, Chain A"/>
    <property type="match status" value="1"/>
</dbReference>
<dbReference type="Proteomes" id="UP000186922">
    <property type="component" value="Unassembled WGS sequence"/>
</dbReference>
<dbReference type="EMBL" id="BDGG01000001">
    <property type="protein sequence ID" value="GAU88120.1"/>
    <property type="molecule type" value="Genomic_DNA"/>
</dbReference>
<keyword evidence="2" id="KW-1185">Reference proteome</keyword>
<sequence>MKKCNWGWQGSAKKLADRGAYLLKNLPFPADIVFECDHDGVVETIPAHKIFLVIGSEVFEAMFCGLNADPLMSKGLDHDYDDDDDYDNEDEDNDGWEVLDPAFEITPDFKACPETSRRFMGLCRLQYPFELRFAFHEEGNCDLAVWIDEHNIVAEQLDELHLPLSTTEDSLMPDSAGTVSLYIPELGPGDSLFEKRCILYIGTDDGKANDLHGVVFGRMTVADPNMKPYWLYGMEELKRLLNSDKWNGLPYCQQCRFVRSVQRRLKDKASPNFLLNRVNT</sequence>
<evidence type="ECO:0000313" key="2">
    <source>
        <dbReference type="Proteomes" id="UP000186922"/>
    </source>
</evidence>
<dbReference type="SUPFAM" id="SSF54695">
    <property type="entry name" value="POZ domain"/>
    <property type="match status" value="1"/>
</dbReference>
<protein>
    <recommendedName>
        <fullName evidence="3">BTB domain-containing protein</fullName>
    </recommendedName>
</protein>